<evidence type="ECO:0000313" key="3">
    <source>
        <dbReference type="EMBL" id="GAA4266901.1"/>
    </source>
</evidence>
<accession>A0ABP8E3S1</accession>
<keyword evidence="4" id="KW-1185">Reference proteome</keyword>
<sequence>MAGQKKLEASAKKALKKAKEAVGEAEAKAKKASKQRRIAAADLRSDLQKTVAKAKLEKAQLKDAKQAVEKKTAVLKKTSSKKAKAAEALADVPTPPAASASTRDLPLPHEVTVDVPTADGRSAAADLSSLTMIQLRHLAREKKIPGYSRLSKATLVERLQEA</sequence>
<keyword evidence="1" id="KW-0175">Coiled coil</keyword>
<name>A0ABP8E3S1_9MICO</name>
<reference evidence="4" key="1">
    <citation type="journal article" date="2019" name="Int. J. Syst. Evol. Microbiol.">
        <title>The Global Catalogue of Microorganisms (GCM) 10K type strain sequencing project: providing services to taxonomists for standard genome sequencing and annotation.</title>
        <authorList>
            <consortium name="The Broad Institute Genomics Platform"/>
            <consortium name="The Broad Institute Genome Sequencing Center for Infectious Disease"/>
            <person name="Wu L."/>
            <person name="Ma J."/>
        </authorList>
    </citation>
    <scope>NUCLEOTIDE SEQUENCE [LARGE SCALE GENOMIC DNA]</scope>
    <source>
        <strain evidence="4">JCM 17442</strain>
    </source>
</reference>
<evidence type="ECO:0000256" key="1">
    <source>
        <dbReference type="SAM" id="Coils"/>
    </source>
</evidence>
<comment type="caution">
    <text evidence="3">The sequence shown here is derived from an EMBL/GenBank/DDBJ whole genome shotgun (WGS) entry which is preliminary data.</text>
</comment>
<evidence type="ECO:0008006" key="5">
    <source>
        <dbReference type="Google" id="ProtNLM"/>
    </source>
</evidence>
<dbReference type="Proteomes" id="UP001501594">
    <property type="component" value="Unassembled WGS sequence"/>
</dbReference>
<dbReference type="RefSeq" id="WP_344796689.1">
    <property type="nucleotide sequence ID" value="NZ_BAABAU010000003.1"/>
</dbReference>
<feature type="region of interest" description="Disordered" evidence="2">
    <location>
        <begin position="79"/>
        <end position="107"/>
    </location>
</feature>
<evidence type="ECO:0000313" key="4">
    <source>
        <dbReference type="Proteomes" id="UP001501594"/>
    </source>
</evidence>
<organism evidence="3 4">
    <name type="scientific">Frondihabitans peucedani</name>
    <dbReference type="NCBI Taxonomy" id="598626"/>
    <lineage>
        <taxon>Bacteria</taxon>
        <taxon>Bacillati</taxon>
        <taxon>Actinomycetota</taxon>
        <taxon>Actinomycetes</taxon>
        <taxon>Micrococcales</taxon>
        <taxon>Microbacteriaceae</taxon>
        <taxon>Frondihabitans</taxon>
    </lineage>
</organism>
<gene>
    <name evidence="3" type="ORF">GCM10022256_25130</name>
</gene>
<evidence type="ECO:0000256" key="2">
    <source>
        <dbReference type="SAM" id="MobiDB-lite"/>
    </source>
</evidence>
<protein>
    <recommendedName>
        <fullName evidence="5">Rho termination factor N-terminal domain-containing protein</fullName>
    </recommendedName>
</protein>
<feature type="coiled-coil region" evidence="1">
    <location>
        <begin position="8"/>
        <end position="71"/>
    </location>
</feature>
<proteinExistence type="predicted"/>
<dbReference type="EMBL" id="BAABAU010000003">
    <property type="protein sequence ID" value="GAA4266901.1"/>
    <property type="molecule type" value="Genomic_DNA"/>
</dbReference>